<dbReference type="Proteomes" id="UP001220610">
    <property type="component" value="Chromosome"/>
</dbReference>
<evidence type="ECO:0000313" key="3">
    <source>
        <dbReference type="Proteomes" id="UP001220610"/>
    </source>
</evidence>
<dbReference type="Gene3D" id="2.60.120.260">
    <property type="entry name" value="Galactose-binding domain-like"/>
    <property type="match status" value="1"/>
</dbReference>
<dbReference type="Pfam" id="PF00754">
    <property type="entry name" value="F5_F8_type_C"/>
    <property type="match status" value="1"/>
</dbReference>
<proteinExistence type="predicted"/>
<evidence type="ECO:0000313" key="2">
    <source>
        <dbReference type="EMBL" id="WEK37850.1"/>
    </source>
</evidence>
<accession>A0AAJ6BHL1</accession>
<gene>
    <name evidence="2" type="ORF">P0Y53_10080</name>
</gene>
<evidence type="ECO:0000259" key="1">
    <source>
        <dbReference type="PROSITE" id="PS50022"/>
    </source>
</evidence>
<dbReference type="AlphaFoldDB" id="A0AAJ6BHL1"/>
<dbReference type="PROSITE" id="PS50022">
    <property type="entry name" value="FA58C_3"/>
    <property type="match status" value="1"/>
</dbReference>
<dbReference type="Gene3D" id="2.60.40.1740">
    <property type="entry name" value="hypothetical protein (bacova_03559)"/>
    <property type="match status" value="1"/>
</dbReference>
<dbReference type="Pfam" id="PF08522">
    <property type="entry name" value="BT_3987-like_N"/>
    <property type="match status" value="1"/>
</dbReference>
<name>A0AAJ6BHL1_9BACT</name>
<sequence>MQQLHRLLYILFIGLLTACQKDGARTFLPASSVSIQHIAQKDTLYQEMSIVKDSTIVLGLKAVLNGGPATEDHYVSFRIDTSRLVAFRSRYGSATVLPTTAYYFFQPLGRIPAGATESDSVQVNIFSQTSLSPETQYVLPVIIEQVDGRTEAVTPDEVLFIVIQTGASPTISKSGWKIVSASSYTTGGGEPENVLDNNDEATFWMSSFIQPMPQNLVIDFGKAIDFSGVSYVTPRSYATSGAYPTQVKIELSNDGSTWTDKGSFTGLSSTGAGTLDVGSSTARYMRFTAVKVFMTGFFTYVVIGGIGLEH</sequence>
<protein>
    <submittedName>
        <fullName evidence="2">Discoidin domain-containing protein</fullName>
    </submittedName>
</protein>
<feature type="domain" description="F5/8 type C" evidence="1">
    <location>
        <begin position="160"/>
        <end position="306"/>
    </location>
</feature>
<dbReference type="PROSITE" id="PS51257">
    <property type="entry name" value="PROKAR_LIPOPROTEIN"/>
    <property type="match status" value="1"/>
</dbReference>
<dbReference type="InterPro" id="IPR000421">
    <property type="entry name" value="FA58C"/>
</dbReference>
<dbReference type="EMBL" id="CP119311">
    <property type="protein sequence ID" value="WEK37850.1"/>
    <property type="molecule type" value="Genomic_DNA"/>
</dbReference>
<dbReference type="InterPro" id="IPR008979">
    <property type="entry name" value="Galactose-bd-like_sf"/>
</dbReference>
<dbReference type="InterPro" id="IPR013728">
    <property type="entry name" value="BT_3987-like_N"/>
</dbReference>
<organism evidence="2 3">
    <name type="scientific">Candidatus Pseudobacter hemicellulosilyticus</name>
    <dbReference type="NCBI Taxonomy" id="3121375"/>
    <lineage>
        <taxon>Bacteria</taxon>
        <taxon>Pseudomonadati</taxon>
        <taxon>Bacteroidota</taxon>
        <taxon>Chitinophagia</taxon>
        <taxon>Chitinophagales</taxon>
        <taxon>Chitinophagaceae</taxon>
        <taxon>Pseudobacter</taxon>
    </lineage>
</organism>
<dbReference type="SUPFAM" id="SSF49785">
    <property type="entry name" value="Galactose-binding domain-like"/>
    <property type="match status" value="1"/>
</dbReference>
<reference evidence="2" key="1">
    <citation type="submission" date="2023-03" db="EMBL/GenBank/DDBJ databases">
        <title>Andean soil-derived lignocellulolytic bacterial consortium as a source of novel taxa and putative plastic-active enzymes.</title>
        <authorList>
            <person name="Diaz-Garcia L."/>
            <person name="Chuvochina M."/>
            <person name="Feuerriegel G."/>
            <person name="Bunk B."/>
            <person name="Sproer C."/>
            <person name="Streit W.R."/>
            <person name="Rodriguez L.M."/>
            <person name="Overmann J."/>
            <person name="Jimenez D.J."/>
        </authorList>
    </citation>
    <scope>NUCLEOTIDE SEQUENCE</scope>
    <source>
        <strain evidence="2">MAG 7</strain>
    </source>
</reference>